<reference evidence="2" key="2">
    <citation type="submission" date="2020-05" db="UniProtKB">
        <authorList>
            <consortium name="EnsemblMetazoa"/>
        </authorList>
    </citation>
    <scope>IDENTIFICATION</scope>
    <source>
        <strain evidence="2">IAEA</strain>
    </source>
</reference>
<keyword evidence="3" id="KW-1185">Reference proteome</keyword>
<feature type="chain" id="PRO_5008400193" evidence="1">
    <location>
        <begin position="26"/>
        <end position="86"/>
    </location>
</feature>
<dbReference type="STRING" id="37001.A0A1A9WBI4"/>
<feature type="signal peptide" evidence="1">
    <location>
        <begin position="1"/>
        <end position="25"/>
    </location>
</feature>
<evidence type="ECO:0000256" key="1">
    <source>
        <dbReference type="SAM" id="SignalP"/>
    </source>
</evidence>
<protein>
    <submittedName>
        <fullName evidence="2">Uncharacterized protein</fullName>
    </submittedName>
</protein>
<evidence type="ECO:0000313" key="2">
    <source>
        <dbReference type="EnsemblMetazoa" id="GBRI013358-PA"/>
    </source>
</evidence>
<sequence length="86" mass="10146">MVKLLHNFIFACFVLIIVAINDINARPETTEAYQSWDNADFDMDDVRQSYYDIPLDRLQMLAAQYRPITVKKEEEVIANFEMITRI</sequence>
<accession>A0A1A9WBI4</accession>
<proteinExistence type="predicted"/>
<dbReference type="VEuPathDB" id="VectorBase:GBRI013358"/>
<keyword evidence="1" id="KW-0732">Signal</keyword>
<evidence type="ECO:0000313" key="3">
    <source>
        <dbReference type="Proteomes" id="UP000091820"/>
    </source>
</evidence>
<organism evidence="2 3">
    <name type="scientific">Glossina brevipalpis</name>
    <dbReference type="NCBI Taxonomy" id="37001"/>
    <lineage>
        <taxon>Eukaryota</taxon>
        <taxon>Metazoa</taxon>
        <taxon>Ecdysozoa</taxon>
        <taxon>Arthropoda</taxon>
        <taxon>Hexapoda</taxon>
        <taxon>Insecta</taxon>
        <taxon>Pterygota</taxon>
        <taxon>Neoptera</taxon>
        <taxon>Endopterygota</taxon>
        <taxon>Diptera</taxon>
        <taxon>Brachycera</taxon>
        <taxon>Muscomorpha</taxon>
        <taxon>Hippoboscoidea</taxon>
        <taxon>Glossinidae</taxon>
        <taxon>Glossina</taxon>
    </lineage>
</organism>
<dbReference type="AlphaFoldDB" id="A0A1A9WBI4"/>
<name>A0A1A9WBI4_9MUSC</name>
<dbReference type="Proteomes" id="UP000091820">
    <property type="component" value="Unassembled WGS sequence"/>
</dbReference>
<dbReference type="EnsemblMetazoa" id="GBRI013358-RA">
    <property type="protein sequence ID" value="GBRI013358-PA"/>
    <property type="gene ID" value="GBRI013358"/>
</dbReference>
<reference evidence="3" key="1">
    <citation type="submission" date="2014-03" db="EMBL/GenBank/DDBJ databases">
        <authorList>
            <person name="Aksoy S."/>
            <person name="Warren W."/>
            <person name="Wilson R.K."/>
        </authorList>
    </citation>
    <scope>NUCLEOTIDE SEQUENCE [LARGE SCALE GENOMIC DNA]</scope>
    <source>
        <strain evidence="3">IAEA</strain>
    </source>
</reference>